<feature type="transmembrane region" description="Helical" evidence="1">
    <location>
        <begin position="24"/>
        <end position="50"/>
    </location>
</feature>
<keyword evidence="1" id="KW-1133">Transmembrane helix</keyword>
<evidence type="ECO:0000256" key="1">
    <source>
        <dbReference type="SAM" id="Phobius"/>
    </source>
</evidence>
<dbReference type="InterPro" id="IPR052959">
    <property type="entry name" value="Inner_membrane_assoc"/>
</dbReference>
<dbReference type="AlphaFoldDB" id="A0A8J7CWK5"/>
<dbReference type="Proteomes" id="UP000631034">
    <property type="component" value="Unassembled WGS sequence"/>
</dbReference>
<gene>
    <name evidence="2" type="ORF">IHV25_08095</name>
</gene>
<dbReference type="InterPro" id="IPR007436">
    <property type="entry name" value="DUF485"/>
</dbReference>
<evidence type="ECO:0000313" key="2">
    <source>
        <dbReference type="EMBL" id="MBE1237606.1"/>
    </source>
</evidence>
<accession>A0A8J7CWK5</accession>
<proteinExistence type="predicted"/>
<protein>
    <submittedName>
        <fullName evidence="2">DUF485 domain-containing protein</fullName>
    </submittedName>
</protein>
<dbReference type="GO" id="GO:0005886">
    <property type="term" value="C:plasma membrane"/>
    <property type="evidence" value="ECO:0007669"/>
    <property type="project" value="TreeGrafter"/>
</dbReference>
<dbReference type="PANTHER" id="PTHR38598:SF1">
    <property type="entry name" value="INNER MEMBRANE PROTEIN YJCH"/>
    <property type="match status" value="1"/>
</dbReference>
<dbReference type="RefSeq" id="WP_192534621.1">
    <property type="nucleotide sequence ID" value="NZ_JACZHT010000006.1"/>
</dbReference>
<evidence type="ECO:0000313" key="3">
    <source>
        <dbReference type="Proteomes" id="UP000631034"/>
    </source>
</evidence>
<sequence length="102" mass="11617">MNEIEKRVLANPKYQELIRKRTPYGWIMISIMFFVYYGFVLLVAFAKGFISTPIASDMTTTWGIPLGVGVILTTIILTGLYVRRANAEFDPLVNDIVREAQK</sequence>
<keyword evidence="1" id="KW-0472">Membrane</keyword>
<keyword evidence="1" id="KW-0812">Transmembrane</keyword>
<comment type="caution">
    <text evidence="2">The sequence shown here is derived from an EMBL/GenBank/DDBJ whole genome shotgun (WGS) entry which is preliminary data.</text>
</comment>
<organism evidence="2 3">
    <name type="scientific">Phaeovibrio sulfidiphilus</name>
    <dbReference type="NCBI Taxonomy" id="1220600"/>
    <lineage>
        <taxon>Bacteria</taxon>
        <taxon>Pseudomonadati</taxon>
        <taxon>Pseudomonadota</taxon>
        <taxon>Alphaproteobacteria</taxon>
        <taxon>Rhodospirillales</taxon>
        <taxon>Rhodospirillaceae</taxon>
        <taxon>Phaeovibrio</taxon>
    </lineage>
</organism>
<dbReference type="PANTHER" id="PTHR38598">
    <property type="entry name" value="INNER MEMBRANE PROTEIN YJCH"/>
    <property type="match status" value="1"/>
</dbReference>
<dbReference type="Pfam" id="PF04341">
    <property type="entry name" value="DUF485"/>
    <property type="match status" value="1"/>
</dbReference>
<dbReference type="EMBL" id="JACZHT010000006">
    <property type="protein sequence ID" value="MBE1237606.1"/>
    <property type="molecule type" value="Genomic_DNA"/>
</dbReference>
<keyword evidence="3" id="KW-1185">Reference proteome</keyword>
<name>A0A8J7CWK5_9PROT</name>
<feature type="transmembrane region" description="Helical" evidence="1">
    <location>
        <begin position="62"/>
        <end position="82"/>
    </location>
</feature>
<reference evidence="2" key="1">
    <citation type="submission" date="2020-10" db="EMBL/GenBank/DDBJ databases">
        <title>Genome sequence of the unusual species of purple photosynthetic bacteria, Phaeovibrio sulfidiphilus DSM 23193, type strain.</title>
        <authorList>
            <person name="Kyndt J.A."/>
            <person name="Meyer T.E."/>
        </authorList>
    </citation>
    <scope>NUCLEOTIDE SEQUENCE</scope>
    <source>
        <strain evidence="2">DSM 23193</strain>
    </source>
</reference>